<reference evidence="2" key="1">
    <citation type="journal article" date="2019" name="Int. J. Syst. Evol. Microbiol.">
        <title>The Global Catalogue of Microorganisms (GCM) 10K type strain sequencing project: providing services to taxonomists for standard genome sequencing and annotation.</title>
        <authorList>
            <consortium name="The Broad Institute Genomics Platform"/>
            <consortium name="The Broad Institute Genome Sequencing Center for Infectious Disease"/>
            <person name="Wu L."/>
            <person name="Ma J."/>
        </authorList>
    </citation>
    <scope>NUCLEOTIDE SEQUENCE [LARGE SCALE GENOMIC DNA]</scope>
    <source>
        <strain evidence="2">NBRC 15640</strain>
    </source>
</reference>
<protein>
    <submittedName>
        <fullName evidence="1">Uncharacterized protein</fullName>
    </submittedName>
</protein>
<dbReference type="RefSeq" id="WP_224055787.1">
    <property type="nucleotide sequence ID" value="NZ_AP025145.1"/>
</dbReference>
<dbReference type="AlphaFoldDB" id="A0AAV5NUY8"/>
<sequence length="84" mass="10142">MKLRQSYPIQEAIRDLETIFDKTVTDADFRKELQIILDLSKKSGRLPFRSIFEKFIAQRKKNQFYSDLPDEDKEIIEDLFHFWG</sequence>
<proteinExistence type="predicted"/>
<organism evidence="1 2">
    <name type="scientific">Vibrio penaeicida</name>
    <dbReference type="NCBI Taxonomy" id="104609"/>
    <lineage>
        <taxon>Bacteria</taxon>
        <taxon>Pseudomonadati</taxon>
        <taxon>Pseudomonadota</taxon>
        <taxon>Gammaproteobacteria</taxon>
        <taxon>Vibrionales</taxon>
        <taxon>Vibrionaceae</taxon>
        <taxon>Vibrio</taxon>
    </lineage>
</organism>
<gene>
    <name evidence="1" type="ORF">GCM10007932_36990</name>
</gene>
<dbReference type="EMBL" id="BSNX01000055">
    <property type="protein sequence ID" value="GLQ74338.1"/>
    <property type="molecule type" value="Genomic_DNA"/>
</dbReference>
<evidence type="ECO:0000313" key="2">
    <source>
        <dbReference type="Proteomes" id="UP001156690"/>
    </source>
</evidence>
<accession>A0AAV5NUY8</accession>
<comment type="caution">
    <text evidence="1">The sequence shown here is derived from an EMBL/GenBank/DDBJ whole genome shotgun (WGS) entry which is preliminary data.</text>
</comment>
<keyword evidence="2" id="KW-1185">Reference proteome</keyword>
<dbReference type="Proteomes" id="UP001156690">
    <property type="component" value="Unassembled WGS sequence"/>
</dbReference>
<name>A0AAV5NUY8_9VIBR</name>
<evidence type="ECO:0000313" key="1">
    <source>
        <dbReference type="EMBL" id="GLQ74338.1"/>
    </source>
</evidence>